<protein>
    <submittedName>
        <fullName evidence="8">Methyl-accepting chemotaxis protein</fullName>
    </submittedName>
</protein>
<dbReference type="CDD" id="cd11386">
    <property type="entry name" value="MCP_signal"/>
    <property type="match status" value="1"/>
</dbReference>
<feature type="domain" description="HAMP" evidence="7">
    <location>
        <begin position="210"/>
        <end position="262"/>
    </location>
</feature>
<dbReference type="Pfam" id="PF00015">
    <property type="entry name" value="MCPsignal"/>
    <property type="match status" value="1"/>
</dbReference>
<evidence type="ECO:0000313" key="9">
    <source>
        <dbReference type="Proteomes" id="UP000284543"/>
    </source>
</evidence>
<dbReference type="GO" id="GO:0005886">
    <property type="term" value="C:plasma membrane"/>
    <property type="evidence" value="ECO:0007669"/>
    <property type="project" value="TreeGrafter"/>
</dbReference>
<dbReference type="Proteomes" id="UP000284543">
    <property type="component" value="Unassembled WGS sequence"/>
</dbReference>
<sequence>MKNLKIGPKLILCFMLVTCLSSISGILGAFFLHWSDQNYSKALVENGFSQGDIGSFDTYLNKGSAVVRDIVLLTEEKEIQNSRSELEQIDQKMQQSLDALKINCQTPEEQSLIAVIDQELPRYMEIRSQVVEMGLKNHNDEALDIFRNQARPILNNAMNAAQKLADLNKQMGNEISRSLTDNSRLIIYMIVFVIIISVSISVAMSFWVARLISRPILNVRDAAFKLAQGDLDISISNDSNDEVGEMTRSFSEAAGMMRRYITDISRGLSEISHGNFNISPNEKYKGAFITIEESLFTIIHSLSNTMGEINEAAEQVSSGSEQVSIGAQSLSQGSTEQASSIEEVAATVNEIASRIKRNAENALSANEKAVEMGRRITESNRQMQDMIHAMDEISSSSKEIGKIIKTIEDIAFQTNILALNAAVEAARAGEAGKGFAVVADEVRSLASKSADASNSTSALIENSLRAVLNGTRIADDTAKNLSDVVSGVKDVVATIGQISNDSTEQADAIGQVTQGIDQVSSVVQTNSATAEESAAASEELSGQAQLLKKLISQFRLITVQ</sequence>
<keyword evidence="1" id="KW-0145">Chemotaxis</keyword>
<dbReference type="GO" id="GO:0007165">
    <property type="term" value="P:signal transduction"/>
    <property type="evidence" value="ECO:0007669"/>
    <property type="project" value="UniProtKB-KW"/>
</dbReference>
<dbReference type="SMART" id="SM00304">
    <property type="entry name" value="HAMP"/>
    <property type="match status" value="2"/>
</dbReference>
<evidence type="ECO:0000256" key="3">
    <source>
        <dbReference type="PROSITE-ProRule" id="PRU00284"/>
    </source>
</evidence>
<dbReference type="AlphaFoldDB" id="A0A412Z5X9"/>
<dbReference type="CDD" id="cd06225">
    <property type="entry name" value="HAMP"/>
    <property type="match status" value="1"/>
</dbReference>
<keyword evidence="4" id="KW-0175">Coiled coil</keyword>
<evidence type="ECO:0000259" key="7">
    <source>
        <dbReference type="PROSITE" id="PS50885"/>
    </source>
</evidence>
<dbReference type="SMART" id="SM00283">
    <property type="entry name" value="MA"/>
    <property type="match status" value="1"/>
</dbReference>
<evidence type="ECO:0000256" key="4">
    <source>
        <dbReference type="SAM" id="Coils"/>
    </source>
</evidence>
<dbReference type="InterPro" id="IPR047347">
    <property type="entry name" value="YvaQ-like_sensor"/>
</dbReference>
<feature type="transmembrane region" description="Helical" evidence="5">
    <location>
        <begin position="185"/>
        <end position="209"/>
    </location>
</feature>
<dbReference type="GO" id="GO:0006935">
    <property type="term" value="P:chemotaxis"/>
    <property type="evidence" value="ECO:0007669"/>
    <property type="project" value="UniProtKB-KW"/>
</dbReference>
<dbReference type="InterPro" id="IPR024478">
    <property type="entry name" value="HlyB_4HB_MCP"/>
</dbReference>
<dbReference type="RefSeq" id="WP_118018754.1">
    <property type="nucleotide sequence ID" value="NZ_CAUHGS010000012.1"/>
</dbReference>
<evidence type="ECO:0000256" key="5">
    <source>
        <dbReference type="SAM" id="Phobius"/>
    </source>
</evidence>
<evidence type="ECO:0000256" key="1">
    <source>
        <dbReference type="ARBA" id="ARBA00022500"/>
    </source>
</evidence>
<comment type="caution">
    <text evidence="8">The sequence shown here is derived from an EMBL/GenBank/DDBJ whole genome shotgun (WGS) entry which is preliminary data.</text>
</comment>
<keyword evidence="3" id="KW-0807">Transducer</keyword>
<dbReference type="Pfam" id="PF00672">
    <property type="entry name" value="HAMP"/>
    <property type="match status" value="1"/>
</dbReference>
<dbReference type="PRINTS" id="PR00260">
    <property type="entry name" value="CHEMTRNSDUCR"/>
</dbReference>
<keyword evidence="5" id="KW-0812">Transmembrane</keyword>
<evidence type="ECO:0000259" key="6">
    <source>
        <dbReference type="PROSITE" id="PS50111"/>
    </source>
</evidence>
<dbReference type="Pfam" id="PF12729">
    <property type="entry name" value="4HB_MCP_1"/>
    <property type="match status" value="1"/>
</dbReference>
<dbReference type="GO" id="GO:0004888">
    <property type="term" value="F:transmembrane signaling receptor activity"/>
    <property type="evidence" value="ECO:0007669"/>
    <property type="project" value="InterPro"/>
</dbReference>
<dbReference type="PANTHER" id="PTHR43531:SF11">
    <property type="entry name" value="METHYL-ACCEPTING CHEMOTAXIS PROTEIN 3"/>
    <property type="match status" value="1"/>
</dbReference>
<name>A0A412Z5X9_9FIRM</name>
<dbReference type="Gene3D" id="1.10.287.950">
    <property type="entry name" value="Methyl-accepting chemotaxis protein"/>
    <property type="match status" value="1"/>
</dbReference>
<dbReference type="InterPro" id="IPR051310">
    <property type="entry name" value="MCP_chemotaxis"/>
</dbReference>
<dbReference type="InterPro" id="IPR004090">
    <property type="entry name" value="Chemotax_Me-accpt_rcpt"/>
</dbReference>
<dbReference type="PROSITE" id="PS50111">
    <property type="entry name" value="CHEMOTAXIS_TRANSDUC_2"/>
    <property type="match status" value="1"/>
</dbReference>
<dbReference type="PANTHER" id="PTHR43531">
    <property type="entry name" value="PROTEIN ICFG"/>
    <property type="match status" value="1"/>
</dbReference>
<gene>
    <name evidence="8" type="ORF">DWW02_13855</name>
</gene>
<dbReference type="CDD" id="cd19411">
    <property type="entry name" value="MCP2201-like_sensor"/>
    <property type="match status" value="1"/>
</dbReference>
<keyword evidence="5" id="KW-1133">Transmembrane helix</keyword>
<dbReference type="InterPro" id="IPR004089">
    <property type="entry name" value="MCPsignal_dom"/>
</dbReference>
<dbReference type="InterPro" id="IPR003660">
    <property type="entry name" value="HAMP_dom"/>
</dbReference>
<evidence type="ECO:0000256" key="2">
    <source>
        <dbReference type="ARBA" id="ARBA00029447"/>
    </source>
</evidence>
<dbReference type="SUPFAM" id="SSF58104">
    <property type="entry name" value="Methyl-accepting chemotaxis protein (MCP) signaling domain"/>
    <property type="match status" value="1"/>
</dbReference>
<evidence type="ECO:0000313" key="8">
    <source>
        <dbReference type="EMBL" id="RGV75386.1"/>
    </source>
</evidence>
<organism evidence="8 9">
    <name type="scientific">Enterocloster bolteae</name>
    <dbReference type="NCBI Taxonomy" id="208479"/>
    <lineage>
        <taxon>Bacteria</taxon>
        <taxon>Bacillati</taxon>
        <taxon>Bacillota</taxon>
        <taxon>Clostridia</taxon>
        <taxon>Lachnospirales</taxon>
        <taxon>Lachnospiraceae</taxon>
        <taxon>Enterocloster</taxon>
    </lineage>
</organism>
<reference evidence="8 9" key="1">
    <citation type="submission" date="2018-08" db="EMBL/GenBank/DDBJ databases">
        <title>A genome reference for cultivated species of the human gut microbiota.</title>
        <authorList>
            <person name="Zou Y."/>
            <person name="Xue W."/>
            <person name="Luo G."/>
        </authorList>
    </citation>
    <scope>NUCLEOTIDE SEQUENCE [LARGE SCALE GENOMIC DNA]</scope>
    <source>
        <strain evidence="8 9">AF14-18</strain>
    </source>
</reference>
<accession>A0A412Z5X9</accession>
<comment type="similarity">
    <text evidence="2">Belongs to the methyl-accepting chemotaxis (MCP) protein family.</text>
</comment>
<dbReference type="PROSITE" id="PS50885">
    <property type="entry name" value="HAMP"/>
    <property type="match status" value="1"/>
</dbReference>
<dbReference type="EMBL" id="QRZM01000005">
    <property type="protein sequence ID" value="RGV75386.1"/>
    <property type="molecule type" value="Genomic_DNA"/>
</dbReference>
<feature type="domain" description="Methyl-accepting transducer" evidence="6">
    <location>
        <begin position="312"/>
        <end position="541"/>
    </location>
</feature>
<dbReference type="Gene3D" id="1.10.8.500">
    <property type="entry name" value="HAMP domain in histidine kinase"/>
    <property type="match status" value="1"/>
</dbReference>
<keyword evidence="5" id="KW-0472">Membrane</keyword>
<feature type="coiled-coil region" evidence="4">
    <location>
        <begin position="72"/>
        <end position="99"/>
    </location>
</feature>
<proteinExistence type="inferred from homology"/>
<dbReference type="FunFam" id="1.10.287.950:FF:000001">
    <property type="entry name" value="Methyl-accepting chemotaxis sensory transducer"/>
    <property type="match status" value="1"/>
</dbReference>